<comment type="subunit">
    <text evidence="4">Monomer.</text>
</comment>
<keyword evidence="13" id="KW-0511">Multifunctional enzyme</keyword>
<reference evidence="19 20" key="1">
    <citation type="submission" date="2018-12" db="EMBL/GenBank/DDBJ databases">
        <title>Complete genome sequence of Flaviflexus sp. H23T48.</title>
        <authorList>
            <person name="Bae J.-W."/>
            <person name="Lee J.-Y."/>
        </authorList>
    </citation>
    <scope>NUCLEOTIDE SEQUENCE [LARGE SCALE GENOMIC DNA]</scope>
    <source>
        <strain evidence="19 20">H23T48</strain>
    </source>
</reference>
<dbReference type="GO" id="GO:0006979">
    <property type="term" value="P:response to oxidative stress"/>
    <property type="evidence" value="ECO:0007669"/>
    <property type="project" value="UniProtKB-ARBA"/>
</dbReference>
<evidence type="ECO:0000256" key="3">
    <source>
        <dbReference type="ARBA" id="ARBA00009409"/>
    </source>
</evidence>
<dbReference type="RefSeq" id="WP_126703615.1">
    <property type="nucleotide sequence ID" value="NZ_CP034593.1"/>
</dbReference>
<keyword evidence="5" id="KW-0479">Metal-binding</keyword>
<keyword evidence="7 16" id="KW-0863">Zinc-finger</keyword>
<keyword evidence="10" id="KW-0238">DNA-binding</keyword>
<dbReference type="InterPro" id="IPR012319">
    <property type="entry name" value="FPG_cat"/>
</dbReference>
<keyword evidence="20" id="KW-1185">Reference proteome</keyword>
<keyword evidence="12 19" id="KW-0456">Lyase</keyword>
<evidence type="ECO:0000256" key="7">
    <source>
        <dbReference type="ARBA" id="ARBA00022771"/>
    </source>
</evidence>
<evidence type="ECO:0000256" key="8">
    <source>
        <dbReference type="ARBA" id="ARBA00022801"/>
    </source>
</evidence>
<dbReference type="InterPro" id="IPR020629">
    <property type="entry name" value="FPG_Glyclase"/>
</dbReference>
<dbReference type="GO" id="GO:0006284">
    <property type="term" value="P:base-excision repair"/>
    <property type="evidence" value="ECO:0007669"/>
    <property type="project" value="InterPro"/>
</dbReference>
<evidence type="ECO:0000259" key="18">
    <source>
        <dbReference type="PROSITE" id="PS51068"/>
    </source>
</evidence>
<dbReference type="InterPro" id="IPR010663">
    <property type="entry name" value="Znf_FPG/IleRS"/>
</dbReference>
<evidence type="ECO:0000256" key="14">
    <source>
        <dbReference type="ARBA" id="ARBA00023295"/>
    </source>
</evidence>
<evidence type="ECO:0000256" key="12">
    <source>
        <dbReference type="ARBA" id="ARBA00023239"/>
    </source>
</evidence>
<dbReference type="Pfam" id="PF06831">
    <property type="entry name" value="H2TH"/>
    <property type="match status" value="1"/>
</dbReference>
<keyword evidence="11" id="KW-0234">DNA repair</keyword>
<dbReference type="GO" id="GO:0008270">
    <property type="term" value="F:zinc ion binding"/>
    <property type="evidence" value="ECO:0007669"/>
    <property type="project" value="UniProtKB-KW"/>
</dbReference>
<dbReference type="Proteomes" id="UP000280344">
    <property type="component" value="Chromosome"/>
</dbReference>
<dbReference type="EC" id="3.2.2.23" evidence="19"/>
<dbReference type="Gene3D" id="3.20.190.10">
    <property type="entry name" value="MutM-like, N-terminal"/>
    <property type="match status" value="1"/>
</dbReference>
<dbReference type="PANTHER" id="PTHR22993:SF9">
    <property type="entry name" value="FORMAMIDOPYRIMIDINE-DNA GLYCOSYLASE"/>
    <property type="match status" value="1"/>
</dbReference>
<dbReference type="Pfam" id="PF01149">
    <property type="entry name" value="Fapy_DNA_glyco"/>
    <property type="match status" value="1"/>
</dbReference>
<dbReference type="AlphaFoldDB" id="A0A3S9PWS6"/>
<evidence type="ECO:0000256" key="9">
    <source>
        <dbReference type="ARBA" id="ARBA00022833"/>
    </source>
</evidence>
<comment type="similarity">
    <text evidence="3">Belongs to the FPG family.</text>
</comment>
<dbReference type="CDD" id="cd08966">
    <property type="entry name" value="EcFpg-like_N"/>
    <property type="match status" value="1"/>
</dbReference>
<feature type="domain" description="Formamidopyrimidine-DNA glycosylase catalytic" evidence="18">
    <location>
        <begin position="2"/>
        <end position="117"/>
    </location>
</feature>
<comment type="cofactor">
    <cofactor evidence="2">
        <name>Zn(2+)</name>
        <dbReference type="ChEBI" id="CHEBI:29105"/>
    </cofactor>
</comment>
<dbReference type="InterPro" id="IPR035937">
    <property type="entry name" value="FPG_N"/>
</dbReference>
<keyword evidence="6" id="KW-0227">DNA damage</keyword>
<evidence type="ECO:0000256" key="5">
    <source>
        <dbReference type="ARBA" id="ARBA00022723"/>
    </source>
</evidence>
<dbReference type="SUPFAM" id="SSF81624">
    <property type="entry name" value="N-terminal domain of MutM-like DNA repair proteins"/>
    <property type="match status" value="1"/>
</dbReference>
<evidence type="ECO:0000256" key="4">
    <source>
        <dbReference type="ARBA" id="ARBA00011245"/>
    </source>
</evidence>
<keyword evidence="8 19" id="KW-0378">Hydrolase</keyword>
<evidence type="ECO:0000256" key="1">
    <source>
        <dbReference type="ARBA" id="ARBA00001668"/>
    </source>
</evidence>
<keyword evidence="9" id="KW-0862">Zinc</keyword>
<dbReference type="GO" id="GO:0034039">
    <property type="term" value="F:8-oxo-7,8-dihydroguanine DNA N-glycosylase activity"/>
    <property type="evidence" value="ECO:0007669"/>
    <property type="project" value="TreeGrafter"/>
</dbReference>
<evidence type="ECO:0000256" key="11">
    <source>
        <dbReference type="ARBA" id="ARBA00023204"/>
    </source>
</evidence>
<dbReference type="InterPro" id="IPR000214">
    <property type="entry name" value="Znf_DNA_glyclase/AP_lyase"/>
</dbReference>
<dbReference type="SMART" id="SM00898">
    <property type="entry name" value="Fapy_DNA_glyco"/>
    <property type="match status" value="1"/>
</dbReference>
<dbReference type="Gene3D" id="1.10.8.50">
    <property type="match status" value="1"/>
</dbReference>
<organism evidence="19 20">
    <name type="scientific">Flaviflexus ciconiae</name>
    <dbReference type="NCBI Taxonomy" id="2496867"/>
    <lineage>
        <taxon>Bacteria</taxon>
        <taxon>Bacillati</taxon>
        <taxon>Actinomycetota</taxon>
        <taxon>Actinomycetes</taxon>
        <taxon>Actinomycetales</taxon>
        <taxon>Actinomycetaceae</taxon>
        <taxon>Flaviflexus</taxon>
    </lineage>
</organism>
<dbReference type="PROSITE" id="PS51066">
    <property type="entry name" value="ZF_FPG_2"/>
    <property type="match status" value="1"/>
</dbReference>
<dbReference type="SUPFAM" id="SSF46946">
    <property type="entry name" value="S13-like H2TH domain"/>
    <property type="match status" value="1"/>
</dbReference>
<comment type="catalytic activity">
    <reaction evidence="15">
        <text>2'-deoxyribonucleotide-(2'-deoxyribose 5'-phosphate)-2'-deoxyribonucleotide-DNA = a 3'-end 2'-deoxyribonucleotide-(2,3-dehydro-2,3-deoxyribose 5'-phosphate)-DNA + a 5'-end 5'-phospho-2'-deoxyribonucleoside-DNA + H(+)</text>
        <dbReference type="Rhea" id="RHEA:66592"/>
        <dbReference type="Rhea" id="RHEA-COMP:13180"/>
        <dbReference type="Rhea" id="RHEA-COMP:16897"/>
        <dbReference type="Rhea" id="RHEA-COMP:17067"/>
        <dbReference type="ChEBI" id="CHEBI:15378"/>
        <dbReference type="ChEBI" id="CHEBI:136412"/>
        <dbReference type="ChEBI" id="CHEBI:157695"/>
        <dbReference type="ChEBI" id="CHEBI:167181"/>
        <dbReference type="EC" id="4.2.99.18"/>
    </reaction>
</comment>
<accession>A0A3S9PWS6</accession>
<sequence length="294" mass="32791">MPELPEVETVREGLDRLLKGKTLQTITPLHPRAVRRSEGDVEGLQAFAGSQVEAVARRGKYLWFEMSGMALNFHLGMSGQLLVSAPGIEPLAHPHLRALIRFEDGTHLRFIDQRTFGYIQRSSLVEVHDGAPAGKGTTSTLIPVPVSHIARDLLDPALEITDLNTRTRAKRTEIKRAMLDQTLVSGMGNIYCDEALYRAKINPRRKTNGLSYIQLTELWTQSIEVLREALEQGGTSFDTLYVNVNGASGYFERSLRAYGRGGQPCLKCGAKMKKIQFMNRSSTFCPICQPLARY</sequence>
<dbReference type="PROSITE" id="PS51068">
    <property type="entry name" value="FPG_CAT"/>
    <property type="match status" value="1"/>
</dbReference>
<proteinExistence type="inferred from homology"/>
<dbReference type="SMART" id="SM01232">
    <property type="entry name" value="H2TH"/>
    <property type="match status" value="1"/>
</dbReference>
<dbReference type="Pfam" id="PF06827">
    <property type="entry name" value="zf-FPG_IleRS"/>
    <property type="match status" value="1"/>
</dbReference>
<dbReference type="SUPFAM" id="SSF57716">
    <property type="entry name" value="Glucocorticoid receptor-like (DNA-binding domain)"/>
    <property type="match status" value="1"/>
</dbReference>
<dbReference type="GO" id="GO:0003684">
    <property type="term" value="F:damaged DNA binding"/>
    <property type="evidence" value="ECO:0007669"/>
    <property type="project" value="InterPro"/>
</dbReference>
<dbReference type="NCBIfam" id="TIGR00577">
    <property type="entry name" value="fpg"/>
    <property type="match status" value="1"/>
</dbReference>
<protein>
    <submittedName>
        <fullName evidence="19">Bifunctional DNA-formamidopyrimidine glycosylase/DNA-(Apurinic or apyrimidinic site) lyase</fullName>
        <ecNumber evidence="19">3.2.2.23</ecNumber>
        <ecNumber evidence="19">4.2.99.18</ecNumber>
    </submittedName>
</protein>
<dbReference type="FunFam" id="1.10.8.50:FF:000003">
    <property type="entry name" value="Formamidopyrimidine-DNA glycosylase"/>
    <property type="match status" value="1"/>
</dbReference>
<dbReference type="InterPro" id="IPR015886">
    <property type="entry name" value="H2TH_FPG"/>
</dbReference>
<dbReference type="GO" id="GO:0140078">
    <property type="term" value="F:class I DNA-(apurinic or apyrimidinic site) endonuclease activity"/>
    <property type="evidence" value="ECO:0007669"/>
    <property type="project" value="UniProtKB-EC"/>
</dbReference>
<dbReference type="InterPro" id="IPR015887">
    <property type="entry name" value="DNA_glyclase_Znf_dom_DNA_BS"/>
</dbReference>
<evidence type="ECO:0000256" key="10">
    <source>
        <dbReference type="ARBA" id="ARBA00023125"/>
    </source>
</evidence>
<dbReference type="EC" id="4.2.99.18" evidence="19"/>
<evidence type="ECO:0000256" key="13">
    <source>
        <dbReference type="ARBA" id="ARBA00023268"/>
    </source>
</evidence>
<dbReference type="InterPro" id="IPR010979">
    <property type="entry name" value="Ribosomal_uS13-like_H2TH"/>
</dbReference>
<dbReference type="NCBIfam" id="NF002211">
    <property type="entry name" value="PRK01103.1"/>
    <property type="match status" value="1"/>
</dbReference>
<dbReference type="PROSITE" id="PS01242">
    <property type="entry name" value="ZF_FPG_1"/>
    <property type="match status" value="1"/>
</dbReference>
<dbReference type="EMBL" id="CP034593">
    <property type="protein sequence ID" value="AZQ76809.1"/>
    <property type="molecule type" value="Genomic_DNA"/>
</dbReference>
<dbReference type="GO" id="GO:0003690">
    <property type="term" value="F:double-stranded DNA binding"/>
    <property type="evidence" value="ECO:0007669"/>
    <property type="project" value="UniProtKB-ARBA"/>
</dbReference>
<name>A0A3S9PWS6_9ACTO</name>
<dbReference type="PANTHER" id="PTHR22993">
    <property type="entry name" value="FORMAMIDOPYRIMIDINE-DNA GLYCOSYLASE"/>
    <property type="match status" value="1"/>
</dbReference>
<evidence type="ECO:0000259" key="17">
    <source>
        <dbReference type="PROSITE" id="PS51066"/>
    </source>
</evidence>
<dbReference type="KEGG" id="flh:EJ997_05090"/>
<evidence type="ECO:0000256" key="15">
    <source>
        <dbReference type="ARBA" id="ARBA00044632"/>
    </source>
</evidence>
<comment type="catalytic activity">
    <reaction evidence="1">
        <text>Hydrolysis of DNA containing ring-opened 7-methylguanine residues, releasing 2,6-diamino-4-hydroxy-5-(N-methyl)formamidopyrimidine.</text>
        <dbReference type="EC" id="3.2.2.23"/>
    </reaction>
</comment>
<evidence type="ECO:0000313" key="20">
    <source>
        <dbReference type="Proteomes" id="UP000280344"/>
    </source>
</evidence>
<gene>
    <name evidence="19" type="ORF">EJ997_05090</name>
</gene>
<evidence type="ECO:0000256" key="16">
    <source>
        <dbReference type="PROSITE-ProRule" id="PRU00391"/>
    </source>
</evidence>
<keyword evidence="14 19" id="KW-0326">Glycosidase</keyword>
<evidence type="ECO:0000313" key="19">
    <source>
        <dbReference type="EMBL" id="AZQ76809.1"/>
    </source>
</evidence>
<evidence type="ECO:0000256" key="2">
    <source>
        <dbReference type="ARBA" id="ARBA00001947"/>
    </source>
</evidence>
<dbReference type="OrthoDB" id="9800855at2"/>
<feature type="domain" description="FPG-type" evidence="17">
    <location>
        <begin position="256"/>
        <end position="290"/>
    </location>
</feature>
<evidence type="ECO:0000256" key="6">
    <source>
        <dbReference type="ARBA" id="ARBA00022763"/>
    </source>
</evidence>